<keyword evidence="1" id="KW-0812">Transmembrane</keyword>
<proteinExistence type="evidence at transcript level"/>
<dbReference type="HOGENOM" id="CLU_1779256_0_0_1"/>
<dbReference type="EMBL" id="AY064073">
    <property type="protein sequence ID" value="AAL85574.1"/>
    <property type="molecule type" value="mRNA"/>
</dbReference>
<keyword evidence="1" id="KW-0472">Membrane</keyword>
<evidence type="ECO:0000256" key="1">
    <source>
        <dbReference type="SAM" id="Phobius"/>
    </source>
</evidence>
<keyword evidence="2" id="KW-0732">Signal</keyword>
<name>Q8T4U0_AEDAE</name>
<protein>
    <submittedName>
        <fullName evidence="3">Uncharacterized protein GBS11</fullName>
    </submittedName>
</protein>
<feature type="transmembrane region" description="Helical" evidence="1">
    <location>
        <begin position="117"/>
        <end position="135"/>
    </location>
</feature>
<accession>Q8T4U0</accession>
<feature type="chain" id="PRO_5004313867" evidence="2">
    <location>
        <begin position="19"/>
        <end position="140"/>
    </location>
</feature>
<dbReference type="AlphaFoldDB" id="Q8T4U0"/>
<dbReference type="VEuPathDB" id="VectorBase:AAEL002811"/>
<keyword evidence="1" id="KW-1133">Transmembrane helix</keyword>
<sequence length="140" mass="15324">MKSTVSLILLLAVSGVRSLECYSCDSDLMDEDCDAIATLPKQTCQDVSDFQLVSLTRGYKRVQVGNLTERIFRGCVVAGECSLFNRQSELTSKYRMLSCVEYKSDHCNTMRSGAGRGAIGGIAGSVVMLLSIFVFRGQIM</sequence>
<organism evidence="3">
    <name type="scientific">Aedes aegypti</name>
    <name type="common">Yellowfever mosquito</name>
    <name type="synonym">Culex aegypti</name>
    <dbReference type="NCBI Taxonomy" id="7159"/>
    <lineage>
        <taxon>Eukaryota</taxon>
        <taxon>Metazoa</taxon>
        <taxon>Ecdysozoa</taxon>
        <taxon>Arthropoda</taxon>
        <taxon>Hexapoda</taxon>
        <taxon>Insecta</taxon>
        <taxon>Pterygota</taxon>
        <taxon>Neoptera</taxon>
        <taxon>Endopterygota</taxon>
        <taxon>Diptera</taxon>
        <taxon>Nematocera</taxon>
        <taxon>Culicoidea</taxon>
        <taxon>Culicidae</taxon>
        <taxon>Culicinae</taxon>
        <taxon>Aedini</taxon>
        <taxon>Aedes</taxon>
        <taxon>Stegomyia</taxon>
    </lineage>
</organism>
<gene>
    <name evidence="3" type="primary">GBS11</name>
</gene>
<evidence type="ECO:0000256" key="2">
    <source>
        <dbReference type="SAM" id="SignalP"/>
    </source>
</evidence>
<feature type="signal peptide" evidence="2">
    <location>
        <begin position="1"/>
        <end position="18"/>
    </location>
</feature>
<reference evidence="3" key="1">
    <citation type="submission" date="2001-11" db="EMBL/GenBank/DDBJ databases">
        <title>Single nucleotide polymorphism and codon usage bias in Aedes aegypti.</title>
        <authorList>
            <person name="Morlais I."/>
            <person name="Severson D.W."/>
        </authorList>
    </citation>
    <scope>NUCLEOTIDE SEQUENCE</scope>
    <source>
        <strain evidence="3">Red</strain>
    </source>
</reference>
<evidence type="ECO:0000313" key="3">
    <source>
        <dbReference type="EMBL" id="AAL85574.1"/>
    </source>
</evidence>